<dbReference type="InterPro" id="IPR050425">
    <property type="entry name" value="NAD(P)_dehydrat-like"/>
</dbReference>
<evidence type="ECO:0000313" key="5">
    <source>
        <dbReference type="Proteomes" id="UP000322245"/>
    </source>
</evidence>
<dbReference type="FunFam" id="3.40.50.720:FF:000191">
    <property type="entry name" value="Methylglyoxal reductase (NADPH-dependent)"/>
    <property type="match status" value="1"/>
</dbReference>
<organism evidence="4 5">
    <name type="scientific">Cryptococcus floricola</name>
    <dbReference type="NCBI Taxonomy" id="2591691"/>
    <lineage>
        <taxon>Eukaryota</taxon>
        <taxon>Fungi</taxon>
        <taxon>Dikarya</taxon>
        <taxon>Basidiomycota</taxon>
        <taxon>Agaricomycotina</taxon>
        <taxon>Tremellomycetes</taxon>
        <taxon>Tremellales</taxon>
        <taxon>Cryptococcaceae</taxon>
        <taxon>Cryptococcus</taxon>
    </lineage>
</organism>
<dbReference type="AlphaFoldDB" id="A0A5D3B057"/>
<dbReference type="InterPro" id="IPR036291">
    <property type="entry name" value="NAD(P)-bd_dom_sf"/>
</dbReference>
<dbReference type="CDD" id="cd05227">
    <property type="entry name" value="AR_SDR_e"/>
    <property type="match status" value="1"/>
</dbReference>
<comment type="similarity">
    <text evidence="2">Belongs to the NAD(P)-dependent epimerase/dehydratase family. Dihydroflavonol-4-reductase subfamily.</text>
</comment>
<dbReference type="Proteomes" id="UP000322245">
    <property type="component" value="Unassembled WGS sequence"/>
</dbReference>
<comment type="caution">
    <text evidence="4">The sequence shown here is derived from an EMBL/GenBank/DDBJ whole genome shotgun (WGS) entry which is preliminary data.</text>
</comment>
<accession>A0A5D3B057</accession>
<proteinExistence type="inferred from homology"/>
<keyword evidence="1" id="KW-0560">Oxidoreductase</keyword>
<dbReference type="Gene3D" id="3.40.50.720">
    <property type="entry name" value="NAD(P)-binding Rossmann-like Domain"/>
    <property type="match status" value="1"/>
</dbReference>
<evidence type="ECO:0000259" key="3">
    <source>
        <dbReference type="Pfam" id="PF01370"/>
    </source>
</evidence>
<reference evidence="4 5" key="1">
    <citation type="submission" date="2017-05" db="EMBL/GenBank/DDBJ databases">
        <title>The Genome Sequence of Tsuchiyaea wingfieldii DSM 27421.</title>
        <authorList>
            <person name="Cuomo C."/>
            <person name="Passer A."/>
            <person name="Billmyre B."/>
            <person name="Heitman J."/>
        </authorList>
    </citation>
    <scope>NUCLEOTIDE SEQUENCE [LARGE SCALE GENOMIC DNA]</scope>
    <source>
        <strain evidence="4 5">DSM 27421</strain>
    </source>
</reference>
<dbReference type="PANTHER" id="PTHR10366">
    <property type="entry name" value="NAD DEPENDENT EPIMERASE/DEHYDRATASE"/>
    <property type="match status" value="1"/>
</dbReference>
<dbReference type="GO" id="GO:0016616">
    <property type="term" value="F:oxidoreductase activity, acting on the CH-OH group of donors, NAD or NADP as acceptor"/>
    <property type="evidence" value="ECO:0007669"/>
    <property type="project" value="TreeGrafter"/>
</dbReference>
<gene>
    <name evidence="4" type="ORF">B9479_003224</name>
</gene>
<protein>
    <recommendedName>
        <fullName evidence="3">NAD-dependent epimerase/dehydratase domain-containing protein</fullName>
    </recommendedName>
</protein>
<dbReference type="InterPro" id="IPR001509">
    <property type="entry name" value="Epimerase_deHydtase"/>
</dbReference>
<dbReference type="PANTHER" id="PTHR10366:SF564">
    <property type="entry name" value="STEROL-4-ALPHA-CARBOXYLATE 3-DEHYDROGENASE, DECARBOXYLATING"/>
    <property type="match status" value="1"/>
</dbReference>
<dbReference type="EMBL" id="NIDF01000029">
    <property type="protein sequence ID" value="TYJ56114.1"/>
    <property type="molecule type" value="Genomic_DNA"/>
</dbReference>
<evidence type="ECO:0000256" key="1">
    <source>
        <dbReference type="ARBA" id="ARBA00023002"/>
    </source>
</evidence>
<dbReference type="Pfam" id="PF01370">
    <property type="entry name" value="Epimerase"/>
    <property type="match status" value="1"/>
</dbReference>
<dbReference type="SUPFAM" id="SSF51735">
    <property type="entry name" value="NAD(P)-binding Rossmann-fold domains"/>
    <property type="match status" value="1"/>
</dbReference>
<evidence type="ECO:0000256" key="2">
    <source>
        <dbReference type="ARBA" id="ARBA00023445"/>
    </source>
</evidence>
<keyword evidence="5" id="KW-1185">Reference proteome</keyword>
<feature type="domain" description="NAD-dependent epimerase/dehydratase" evidence="3">
    <location>
        <begin position="10"/>
        <end position="144"/>
    </location>
</feature>
<name>A0A5D3B057_9TREE</name>
<sequence length="347" mass="37609">MPAVKPGSLVLVTGASGYIAAHTVDVLLQRGFNVRGTVRSQSKGEYISNLFKNAPAKFEYAIVGDIAQDGAFDDAVKGVDAVAHMASPYHFDAVEPAELFEPAEKGTLGVLKSLKKFNPSCKRVVVTSSVAAIVNSDLPQPHTFTEADWNPVSLKVCAEKGRDADGVNKYRGSKTLAEKAFWKFFEDETPSFDGVAINPPLVLGPIIHECATPESLNTSVANFYDWMIGKKTQDDLPAPGGNYVDVRDCAIGHVQALVVEEAAGERFITGNGAYNGNDFVLSIAKTYPDIKGVPKGNPDPAYRQKLRDDYNYFDGSKATKVLGVQYRPQDETFGDMAKSLRERFGSS</sequence>
<evidence type="ECO:0000313" key="4">
    <source>
        <dbReference type="EMBL" id="TYJ56114.1"/>
    </source>
</evidence>